<dbReference type="OrthoDB" id="1705903at2"/>
<evidence type="ECO:0000313" key="8">
    <source>
        <dbReference type="EMBL" id="RTE06220.1"/>
    </source>
</evidence>
<evidence type="ECO:0000256" key="2">
    <source>
        <dbReference type="ARBA" id="ARBA00022475"/>
    </source>
</evidence>
<proteinExistence type="inferred from homology"/>
<keyword evidence="5 6" id="KW-0472">Membrane</keyword>
<comment type="similarity">
    <text evidence="6">Belongs to the ABC-4 integral membrane protein family.</text>
</comment>
<dbReference type="InterPro" id="IPR003838">
    <property type="entry name" value="ABC3_permease_C"/>
</dbReference>
<sequence length="644" mass="72082">MTLFSLAKRNVGGNLKNYLLYFLSMIFSVVIYYTFVSLRYSQEIAANMAKWEGMRSVFLQASFVLMLFAGAFIWYSNAFFTRKRKKEVGLYALLGVRKRTIGRMLFYENMLMGAGSIAIGIVLGALLSKLFAMVFLKLLDSPVEVSFRISPDAIVQTLLVFAAIILATSLHNFWLIYRFQLAELFRADREGEEMPQPSIYTAFIGVLLLGFAYWLVYQPMNTSSQMGRNMLMLLIGLIAGTYLLFRFGIIYILKLAQRMKSRYYAGMNMFSVSQLLYRIQGNTRMFTMIALLSAFTLCAVTVGSDSYYTLERNASTEAPFSFMYVKGDPAVEGKVAETLEADKTHPVTGELEIPVVKLTADLSGFYYHPSGFNKTEVPIKVMALSTYNAAAEVLNRSPQRALPDEGAILIRPMYSSFTDKEVLGNTITFGAQSSVGVQIERLVDGRVLPWGFPDLCLVVSDSRFASLGQTAHAKAVMYKAYTVKNQGSSKASTETLMGLKTKDNDFSSYYYQYRLNLESAGLNVFTLGFLGLVFLAATGCVVYFKQLTDAHADRERYAILRKIGVNRREIRASIAMQTAFVFVLPLLLGIMHSLMILRALTEIQLIGGESLVPITISIVAYVAIYIGYYVLCVNSYERIVKSAV</sequence>
<dbReference type="PANTHER" id="PTHR46795:SF3">
    <property type="entry name" value="ABC TRANSPORTER PERMEASE"/>
    <property type="match status" value="1"/>
</dbReference>
<evidence type="ECO:0000256" key="5">
    <source>
        <dbReference type="ARBA" id="ARBA00023136"/>
    </source>
</evidence>
<feature type="transmembrane region" description="Helical" evidence="6">
    <location>
        <begin position="285"/>
        <end position="303"/>
    </location>
</feature>
<evidence type="ECO:0000313" key="9">
    <source>
        <dbReference type="Proteomes" id="UP000276128"/>
    </source>
</evidence>
<evidence type="ECO:0000259" key="7">
    <source>
        <dbReference type="Pfam" id="PF02687"/>
    </source>
</evidence>
<dbReference type="RefSeq" id="WP_126143700.1">
    <property type="nucleotide sequence ID" value="NZ_RXHU01000076.1"/>
</dbReference>
<organism evidence="8 9">
    <name type="scientific">Paenibacillus whitsoniae</name>
    <dbReference type="NCBI Taxonomy" id="2496558"/>
    <lineage>
        <taxon>Bacteria</taxon>
        <taxon>Bacillati</taxon>
        <taxon>Bacillota</taxon>
        <taxon>Bacilli</taxon>
        <taxon>Bacillales</taxon>
        <taxon>Paenibacillaceae</taxon>
        <taxon>Paenibacillus</taxon>
    </lineage>
</organism>
<feature type="transmembrane region" description="Helical" evidence="6">
    <location>
        <begin position="611"/>
        <end position="631"/>
    </location>
</feature>
<reference evidence="8 9" key="1">
    <citation type="submission" date="2018-12" db="EMBL/GenBank/DDBJ databases">
        <title>Bacillus ochoae sp. nov., Paenibacillus whitsoniae sp. nov., Paenibacillus spiritus sp. nov. Isolated from the Mars Exploration Rover during spacecraft assembly.</title>
        <authorList>
            <person name="Seuylemezian A."/>
            <person name="Vaishampayan P."/>
        </authorList>
    </citation>
    <scope>NUCLEOTIDE SEQUENCE [LARGE SCALE GENOMIC DNA]</scope>
    <source>
        <strain evidence="8 9">MER 54</strain>
    </source>
</reference>
<evidence type="ECO:0000256" key="1">
    <source>
        <dbReference type="ARBA" id="ARBA00004651"/>
    </source>
</evidence>
<dbReference type="GO" id="GO:0055085">
    <property type="term" value="P:transmembrane transport"/>
    <property type="evidence" value="ECO:0007669"/>
    <property type="project" value="UniProtKB-UniRule"/>
</dbReference>
<feature type="domain" description="ABC3 transporter permease C-terminal" evidence="7">
    <location>
        <begin position="62"/>
        <end position="179"/>
    </location>
</feature>
<feature type="transmembrane region" description="Helical" evidence="6">
    <location>
        <begin position="106"/>
        <end position="133"/>
    </location>
</feature>
<evidence type="ECO:0000256" key="6">
    <source>
        <dbReference type="PIRNR" id="PIRNR018968"/>
    </source>
</evidence>
<protein>
    <submittedName>
        <fullName evidence="8">ABC transporter permease</fullName>
    </submittedName>
</protein>
<evidence type="ECO:0000256" key="3">
    <source>
        <dbReference type="ARBA" id="ARBA00022692"/>
    </source>
</evidence>
<feature type="transmembrane region" description="Helical" evidence="6">
    <location>
        <begin position="18"/>
        <end position="36"/>
    </location>
</feature>
<comment type="caution">
    <text evidence="8">The sequence shown here is derived from an EMBL/GenBank/DDBJ whole genome shotgun (WGS) entry which is preliminary data.</text>
</comment>
<keyword evidence="6" id="KW-0813">Transport</keyword>
<dbReference type="EMBL" id="RXHU01000076">
    <property type="protein sequence ID" value="RTE06220.1"/>
    <property type="molecule type" value="Genomic_DNA"/>
</dbReference>
<feature type="transmembrane region" description="Helical" evidence="6">
    <location>
        <begin position="153"/>
        <end position="177"/>
    </location>
</feature>
<feature type="transmembrane region" description="Helical" evidence="6">
    <location>
        <begin position="56"/>
        <end position="76"/>
    </location>
</feature>
<gene>
    <name evidence="8" type="ORF">EJQ19_23575</name>
</gene>
<dbReference type="GO" id="GO:0005886">
    <property type="term" value="C:plasma membrane"/>
    <property type="evidence" value="ECO:0007669"/>
    <property type="project" value="UniProtKB-SubCell"/>
</dbReference>
<keyword evidence="2 6" id="KW-1003">Cell membrane</keyword>
<dbReference type="Proteomes" id="UP000276128">
    <property type="component" value="Unassembled WGS sequence"/>
</dbReference>
<keyword evidence="3 6" id="KW-0812">Transmembrane</keyword>
<evidence type="ECO:0000256" key="4">
    <source>
        <dbReference type="ARBA" id="ARBA00022989"/>
    </source>
</evidence>
<dbReference type="PANTHER" id="PTHR46795">
    <property type="entry name" value="ABC TRANSPORTER PERMEASE-RELATED-RELATED"/>
    <property type="match status" value="1"/>
</dbReference>
<feature type="transmembrane region" description="Helical" evidence="6">
    <location>
        <begin position="198"/>
        <end position="217"/>
    </location>
</feature>
<dbReference type="InterPro" id="IPR027022">
    <property type="entry name" value="ABC_permease_BceB-typ"/>
</dbReference>
<feature type="transmembrane region" description="Helical" evidence="6">
    <location>
        <begin position="570"/>
        <end position="591"/>
    </location>
</feature>
<keyword evidence="4 6" id="KW-1133">Transmembrane helix</keyword>
<feature type="domain" description="ABC3 transporter permease C-terminal" evidence="7">
    <location>
        <begin position="529"/>
        <end position="633"/>
    </location>
</feature>
<name>A0A3S0BS98_9BACL</name>
<feature type="transmembrane region" description="Helical" evidence="6">
    <location>
        <begin position="524"/>
        <end position="544"/>
    </location>
</feature>
<accession>A0A3S0BS98</accession>
<dbReference type="Pfam" id="PF02687">
    <property type="entry name" value="FtsX"/>
    <property type="match status" value="2"/>
</dbReference>
<dbReference type="PIRSF" id="PIRSF018968">
    <property type="entry name" value="ABC_permease_BceB"/>
    <property type="match status" value="1"/>
</dbReference>
<comment type="subcellular location">
    <subcellularLocation>
        <location evidence="1 6">Cell membrane</location>
        <topology evidence="1 6">Multi-pass membrane protein</topology>
    </subcellularLocation>
</comment>
<dbReference type="AlphaFoldDB" id="A0A3S0BS98"/>
<keyword evidence="9" id="KW-1185">Reference proteome</keyword>
<dbReference type="InterPro" id="IPR052536">
    <property type="entry name" value="ABC-4_Integral_Memb_Prot"/>
</dbReference>
<feature type="transmembrane region" description="Helical" evidence="6">
    <location>
        <begin position="229"/>
        <end position="253"/>
    </location>
</feature>